<name>W1NJT0_AMBTC</name>
<evidence type="ECO:0000313" key="3">
    <source>
        <dbReference type="Proteomes" id="UP000017836"/>
    </source>
</evidence>
<organism evidence="2 3">
    <name type="scientific">Amborella trichopoda</name>
    <dbReference type="NCBI Taxonomy" id="13333"/>
    <lineage>
        <taxon>Eukaryota</taxon>
        <taxon>Viridiplantae</taxon>
        <taxon>Streptophyta</taxon>
        <taxon>Embryophyta</taxon>
        <taxon>Tracheophyta</taxon>
        <taxon>Spermatophyta</taxon>
        <taxon>Magnoliopsida</taxon>
        <taxon>Amborellales</taxon>
        <taxon>Amborellaceae</taxon>
        <taxon>Amborella</taxon>
    </lineage>
</organism>
<keyword evidence="3" id="KW-1185">Reference proteome</keyword>
<dbReference type="Proteomes" id="UP000017836">
    <property type="component" value="Unassembled WGS sequence"/>
</dbReference>
<feature type="compositionally biased region" description="Basic and acidic residues" evidence="1">
    <location>
        <begin position="1"/>
        <end position="10"/>
    </location>
</feature>
<accession>W1NJT0</accession>
<reference evidence="3" key="1">
    <citation type="journal article" date="2013" name="Science">
        <title>The Amborella genome and the evolution of flowering plants.</title>
        <authorList>
            <consortium name="Amborella Genome Project"/>
        </authorList>
    </citation>
    <scope>NUCLEOTIDE SEQUENCE [LARGE SCALE GENOMIC DNA]</scope>
</reference>
<dbReference type="AlphaFoldDB" id="W1NJT0"/>
<dbReference type="EMBL" id="KI397474">
    <property type="protein sequence ID" value="ERM95763.1"/>
    <property type="molecule type" value="Genomic_DNA"/>
</dbReference>
<dbReference type="HOGENOM" id="CLU_2708115_0_0_1"/>
<evidence type="ECO:0000313" key="2">
    <source>
        <dbReference type="EMBL" id="ERM95763.1"/>
    </source>
</evidence>
<sequence>MNPKSQRHEQSTLPCPPNGYITYTLREGEHSRRRATTVRSRQRAAEVVSQFNGPDHSNRPAHRDKLLVLFWKR</sequence>
<feature type="region of interest" description="Disordered" evidence="1">
    <location>
        <begin position="1"/>
        <end position="20"/>
    </location>
</feature>
<proteinExistence type="predicted"/>
<gene>
    <name evidence="2" type="ORF">AMTR_s00023p00249610</name>
</gene>
<protein>
    <submittedName>
        <fullName evidence="2">Uncharacterized protein</fullName>
    </submittedName>
</protein>
<evidence type="ECO:0000256" key="1">
    <source>
        <dbReference type="SAM" id="MobiDB-lite"/>
    </source>
</evidence>
<dbReference type="Gramene" id="ERM95763">
    <property type="protein sequence ID" value="ERM95763"/>
    <property type="gene ID" value="AMTR_s00023p00249610"/>
</dbReference>